<evidence type="ECO:0000313" key="3">
    <source>
        <dbReference type="WBParaSite" id="TREG1_12480.1"/>
    </source>
</evidence>
<reference evidence="3" key="2">
    <citation type="submission" date="2023-11" db="UniProtKB">
        <authorList>
            <consortium name="WormBaseParasite"/>
        </authorList>
    </citation>
    <scope>IDENTIFICATION</scope>
</reference>
<feature type="region of interest" description="Disordered" evidence="1">
    <location>
        <begin position="29"/>
        <end position="90"/>
    </location>
</feature>
<sequence>MLEIELSTSYYQYEVKRYLNWKSFISQPRTMSDDEDNIGPFPTEISNEVDVEDESREDTVGPLPTEMMPQSDDVGGSNDCSPAPPKSQKF</sequence>
<reference evidence="2" key="1">
    <citation type="submission" date="2022-06" db="EMBL/GenBank/DDBJ databases">
        <authorList>
            <person name="Berger JAMES D."/>
            <person name="Berger JAMES D."/>
        </authorList>
    </citation>
    <scope>NUCLEOTIDE SEQUENCE [LARGE SCALE GENOMIC DNA]</scope>
</reference>
<keyword evidence="2" id="KW-1185">Reference proteome</keyword>
<protein>
    <submittedName>
        <fullName evidence="3">Uncharacterized protein</fullName>
    </submittedName>
</protein>
<organism evidence="2 3">
    <name type="scientific">Trichobilharzia regenti</name>
    <name type="common">Nasal bird schistosome</name>
    <dbReference type="NCBI Taxonomy" id="157069"/>
    <lineage>
        <taxon>Eukaryota</taxon>
        <taxon>Metazoa</taxon>
        <taxon>Spiralia</taxon>
        <taxon>Lophotrochozoa</taxon>
        <taxon>Platyhelminthes</taxon>
        <taxon>Trematoda</taxon>
        <taxon>Digenea</taxon>
        <taxon>Strigeidida</taxon>
        <taxon>Schistosomatoidea</taxon>
        <taxon>Schistosomatidae</taxon>
        <taxon>Trichobilharzia</taxon>
    </lineage>
</organism>
<accession>A0AA85J1T5</accession>
<name>A0AA85J1T5_TRIRE</name>
<feature type="compositionally biased region" description="Acidic residues" evidence="1">
    <location>
        <begin position="47"/>
        <end position="56"/>
    </location>
</feature>
<proteinExistence type="predicted"/>
<evidence type="ECO:0000256" key="1">
    <source>
        <dbReference type="SAM" id="MobiDB-lite"/>
    </source>
</evidence>
<dbReference type="AlphaFoldDB" id="A0AA85J1T5"/>
<evidence type="ECO:0000313" key="2">
    <source>
        <dbReference type="Proteomes" id="UP000050795"/>
    </source>
</evidence>
<dbReference type="Proteomes" id="UP000050795">
    <property type="component" value="Unassembled WGS sequence"/>
</dbReference>
<dbReference type="WBParaSite" id="TREG1_12480.1">
    <property type="protein sequence ID" value="TREG1_12480.1"/>
    <property type="gene ID" value="TREG1_12480"/>
</dbReference>